<dbReference type="EMBL" id="AAUW01000004">
    <property type="protein sequence ID" value="EAV44976.1"/>
    <property type="molecule type" value="Genomic_DNA"/>
</dbReference>
<evidence type="ECO:0000313" key="1">
    <source>
        <dbReference type="EMBL" id="EAV44976.1"/>
    </source>
</evidence>
<accession>A0NQB8</accession>
<gene>
    <name evidence="1" type="ORF">SIAM614_13213</name>
</gene>
<name>A0NQB8_ROSAI</name>
<dbReference type="Proteomes" id="UP000004848">
    <property type="component" value="Unassembled WGS sequence"/>
</dbReference>
<reference evidence="1 2" key="1">
    <citation type="submission" date="2006-05" db="EMBL/GenBank/DDBJ databases">
        <authorList>
            <person name="King G."/>
            <person name="Ferriera S."/>
            <person name="Johnson J."/>
            <person name="Kravitz S."/>
            <person name="Beeson K."/>
            <person name="Sutton G."/>
            <person name="Rogers Y.-H."/>
            <person name="Friedman R."/>
            <person name="Frazier M."/>
            <person name="Venter J.C."/>
        </authorList>
    </citation>
    <scope>NUCLEOTIDE SEQUENCE [LARGE SCALE GENOMIC DNA]</scope>
    <source>
        <strain evidence="2">ATCC 25650 / DSM 13394 / JCM 20685 / NBRC 16684 / NCIMB 2208 / IAM 12614 / B1</strain>
    </source>
</reference>
<proteinExistence type="predicted"/>
<comment type="caution">
    <text evidence="1">The sequence shown here is derived from an EMBL/GenBank/DDBJ whole genome shotgun (WGS) entry which is preliminary data.</text>
</comment>
<dbReference type="AlphaFoldDB" id="A0NQB8"/>
<sequence length="56" mass="6454">MSKPEICSFFVPISTGWLIWQERTFSIFRRPVASCCDKDDYTLCKVADFGNIVDCI</sequence>
<protein>
    <submittedName>
        <fullName evidence="1">Uncharacterized protein</fullName>
    </submittedName>
</protein>
<evidence type="ECO:0000313" key="2">
    <source>
        <dbReference type="Proteomes" id="UP000004848"/>
    </source>
</evidence>
<organism evidence="1 2">
    <name type="scientific">Roseibium aggregatum (strain ATCC 25650 / DSM 13394 / JCM 20685 / NBRC 16684 / NCIMB 2208 / IAM 12614 / B1)</name>
    <name type="common">Stappia aggregata</name>
    <dbReference type="NCBI Taxonomy" id="384765"/>
    <lineage>
        <taxon>Bacteria</taxon>
        <taxon>Pseudomonadati</taxon>
        <taxon>Pseudomonadota</taxon>
        <taxon>Alphaproteobacteria</taxon>
        <taxon>Hyphomicrobiales</taxon>
        <taxon>Stappiaceae</taxon>
        <taxon>Roseibium</taxon>
    </lineage>
</organism>